<keyword evidence="7" id="KW-1185">Reference proteome</keyword>
<dbReference type="EMBL" id="CP040710">
    <property type="protein sequence ID" value="QCX00477.1"/>
    <property type="molecule type" value="Genomic_DNA"/>
</dbReference>
<protein>
    <recommendedName>
        <fullName evidence="1">peptide-methionine (S)-S-oxide reductase</fullName>
        <ecNumber evidence="1">1.8.4.11</ecNumber>
    </recommendedName>
</protein>
<dbReference type="PANTHER" id="PTHR43774">
    <property type="entry name" value="PEPTIDE METHIONINE SULFOXIDE REDUCTASE"/>
    <property type="match status" value="1"/>
</dbReference>
<name>A0A5B7SPN1_9FLAO</name>
<evidence type="ECO:0000259" key="5">
    <source>
        <dbReference type="Pfam" id="PF01625"/>
    </source>
</evidence>
<dbReference type="RefSeq" id="WP_138852822.1">
    <property type="nucleotide sequence ID" value="NZ_CP040710.1"/>
</dbReference>
<dbReference type="Proteomes" id="UP000310017">
    <property type="component" value="Chromosome"/>
</dbReference>
<evidence type="ECO:0000256" key="1">
    <source>
        <dbReference type="ARBA" id="ARBA00012502"/>
    </source>
</evidence>
<dbReference type="EC" id="1.8.4.11" evidence="1"/>
<dbReference type="OrthoDB" id="4174719at2"/>
<feature type="domain" description="Peptide methionine sulphoxide reductase MsrA" evidence="5">
    <location>
        <begin position="6"/>
        <end position="142"/>
    </location>
</feature>
<sequence>MESLAKIALGGGCYWCTEAIFLSLRGVRNVDQGFVSSVGEQSDWSEAVVIRYHPGEISLKDLIEVHLHTHKSTAAHRMRNKYRSAVYTIDAGDDEKVRLVLKELQDGFSEKLITEILPFVDFKPSEERYWNYYYSQPEKPFCETYIAPKLRLLLNRFSNLVDPKMVQASL</sequence>
<reference evidence="6 7" key="1">
    <citation type="submission" date="2019-05" db="EMBL/GenBank/DDBJ databases">
        <title>Genome sequencing of F202Z8.</title>
        <authorList>
            <person name="Kwon Y.M."/>
        </authorList>
    </citation>
    <scope>NUCLEOTIDE SEQUENCE [LARGE SCALE GENOMIC DNA]</scope>
    <source>
        <strain evidence="6 7">F202Z8</strain>
    </source>
</reference>
<organism evidence="6 7">
    <name type="scientific">Aggregatimonas sangjinii</name>
    <dbReference type="NCBI Taxonomy" id="2583587"/>
    <lineage>
        <taxon>Bacteria</taxon>
        <taxon>Pseudomonadati</taxon>
        <taxon>Bacteroidota</taxon>
        <taxon>Flavobacteriia</taxon>
        <taxon>Flavobacteriales</taxon>
        <taxon>Flavobacteriaceae</taxon>
        <taxon>Aggregatimonas</taxon>
    </lineage>
</organism>
<dbReference type="KEGG" id="asag:FGM00_10260"/>
<evidence type="ECO:0000313" key="7">
    <source>
        <dbReference type="Proteomes" id="UP000310017"/>
    </source>
</evidence>
<dbReference type="PANTHER" id="PTHR43774:SF1">
    <property type="entry name" value="PEPTIDE METHIONINE SULFOXIDE REDUCTASE MSRA 2"/>
    <property type="match status" value="1"/>
</dbReference>
<dbReference type="AlphaFoldDB" id="A0A5B7SPN1"/>
<dbReference type="Pfam" id="PF01625">
    <property type="entry name" value="PMSR"/>
    <property type="match status" value="1"/>
</dbReference>
<dbReference type="GO" id="GO:0008113">
    <property type="term" value="F:peptide-methionine (S)-S-oxide reductase activity"/>
    <property type="evidence" value="ECO:0007669"/>
    <property type="project" value="UniProtKB-EC"/>
</dbReference>
<gene>
    <name evidence="6" type="ORF">FGM00_10260</name>
</gene>
<evidence type="ECO:0000256" key="3">
    <source>
        <dbReference type="ARBA" id="ARBA00047806"/>
    </source>
</evidence>
<evidence type="ECO:0000256" key="2">
    <source>
        <dbReference type="ARBA" id="ARBA00023002"/>
    </source>
</evidence>
<keyword evidence="2" id="KW-0560">Oxidoreductase</keyword>
<evidence type="ECO:0000313" key="6">
    <source>
        <dbReference type="EMBL" id="QCX00477.1"/>
    </source>
</evidence>
<dbReference type="SUPFAM" id="SSF55068">
    <property type="entry name" value="Peptide methionine sulfoxide reductase"/>
    <property type="match status" value="1"/>
</dbReference>
<proteinExistence type="predicted"/>
<dbReference type="InterPro" id="IPR002569">
    <property type="entry name" value="Met_Sox_Rdtase_MsrA_dom"/>
</dbReference>
<comment type="catalytic activity">
    <reaction evidence="3">
        <text>L-methionyl-[protein] + [thioredoxin]-disulfide + H2O = L-methionyl-(S)-S-oxide-[protein] + [thioredoxin]-dithiol</text>
        <dbReference type="Rhea" id="RHEA:14217"/>
        <dbReference type="Rhea" id="RHEA-COMP:10698"/>
        <dbReference type="Rhea" id="RHEA-COMP:10700"/>
        <dbReference type="Rhea" id="RHEA-COMP:12313"/>
        <dbReference type="Rhea" id="RHEA-COMP:12315"/>
        <dbReference type="ChEBI" id="CHEBI:15377"/>
        <dbReference type="ChEBI" id="CHEBI:16044"/>
        <dbReference type="ChEBI" id="CHEBI:29950"/>
        <dbReference type="ChEBI" id="CHEBI:44120"/>
        <dbReference type="ChEBI" id="CHEBI:50058"/>
        <dbReference type="EC" id="1.8.4.11"/>
    </reaction>
</comment>
<dbReference type="Gene3D" id="3.30.1060.10">
    <property type="entry name" value="Peptide methionine sulphoxide reductase MsrA"/>
    <property type="match status" value="1"/>
</dbReference>
<dbReference type="InterPro" id="IPR036509">
    <property type="entry name" value="Met_Sox_Rdtase_MsrA_sf"/>
</dbReference>
<comment type="catalytic activity">
    <reaction evidence="4">
        <text>[thioredoxin]-disulfide + L-methionine + H2O = L-methionine (S)-S-oxide + [thioredoxin]-dithiol</text>
        <dbReference type="Rhea" id="RHEA:19993"/>
        <dbReference type="Rhea" id="RHEA-COMP:10698"/>
        <dbReference type="Rhea" id="RHEA-COMP:10700"/>
        <dbReference type="ChEBI" id="CHEBI:15377"/>
        <dbReference type="ChEBI" id="CHEBI:29950"/>
        <dbReference type="ChEBI" id="CHEBI:50058"/>
        <dbReference type="ChEBI" id="CHEBI:57844"/>
        <dbReference type="ChEBI" id="CHEBI:58772"/>
        <dbReference type="EC" id="1.8.4.11"/>
    </reaction>
</comment>
<accession>A0A5B7SPN1</accession>
<evidence type="ECO:0000256" key="4">
    <source>
        <dbReference type="ARBA" id="ARBA00048782"/>
    </source>
</evidence>